<dbReference type="PANTHER" id="PTHR13633:SF3">
    <property type="entry name" value="MITOCHONDRIAL TRANSCRIPTION RESCUE FACTOR 1"/>
    <property type="match status" value="1"/>
</dbReference>
<dbReference type="CDD" id="cd00165">
    <property type="entry name" value="S4"/>
    <property type="match status" value="1"/>
</dbReference>
<feature type="compositionally biased region" description="Acidic residues" evidence="2">
    <location>
        <begin position="236"/>
        <end position="246"/>
    </location>
</feature>
<dbReference type="SMART" id="SM00363">
    <property type="entry name" value="S4"/>
    <property type="match status" value="1"/>
</dbReference>
<dbReference type="CDD" id="cd04094">
    <property type="entry name" value="eSelB_III"/>
    <property type="match status" value="1"/>
</dbReference>
<dbReference type="InterPro" id="IPR049394">
    <property type="entry name" value="eEFSec_C"/>
</dbReference>
<dbReference type="InterPro" id="IPR049393">
    <property type="entry name" value="eEFSec_III"/>
</dbReference>
<keyword evidence="4" id="KW-1185">Reference proteome</keyword>
<dbReference type="PROSITE" id="PS50889">
    <property type="entry name" value="S4"/>
    <property type="match status" value="1"/>
</dbReference>
<dbReference type="GO" id="GO:0003723">
    <property type="term" value="F:RNA binding"/>
    <property type="evidence" value="ECO:0007669"/>
    <property type="project" value="UniProtKB-KW"/>
</dbReference>
<name>A0A915HKC6_ROMCU</name>
<feature type="region of interest" description="Disordered" evidence="2">
    <location>
        <begin position="228"/>
        <end position="260"/>
    </location>
</feature>
<dbReference type="Proteomes" id="UP000887565">
    <property type="component" value="Unplaced"/>
</dbReference>
<accession>A0A915HKC6</accession>
<proteinExistence type="predicted"/>
<dbReference type="GO" id="GO:1903108">
    <property type="term" value="P:regulation of mitochondrial transcription"/>
    <property type="evidence" value="ECO:0007669"/>
    <property type="project" value="TreeGrafter"/>
</dbReference>
<keyword evidence="1" id="KW-0694">RNA-binding</keyword>
<dbReference type="SUPFAM" id="SSF55174">
    <property type="entry name" value="Alpha-L RNA-binding motif"/>
    <property type="match status" value="1"/>
</dbReference>
<sequence length="474" mass="53134">IGYETVLAKCLFFTPEKIADERSSNVDFDFNGDYAYLEDIFDPEKSIESNENRKSKKFCLLEFDHPILCPPDCLYIASKLDMANTNLCRLAFHGRILRCFATTTMILEKQPQQQRGDDQIVKNLKIFKIKTRNGYVERMVDDYTVIANGLFKKQTNFDAFVNLKVKLSTGEIGYIESHFGQSGKAKIRLMGAGLLPATVELLKLKSDSKNKKKSETIISNDSVESVKENFPAKVETEEEFDEEEEESTSKEGLEDEDEAFPKEYRTLEVNSVSLRTDVVAKNLFNISRSKAEDLIMATKIRVNGKNIKDKSSEVKSGDTLDMFLNINEDNPKNSDISRAQILSIAFNPSSKILGFIDAKISDASDLDCNFDFICNWFNGTSGLEDGDDWKTAQAVTLSTWNHLPILSTNNDSAGSCLEDQLKHNRASKLAFSADCAESQSLTFMATTKFESDVYAYLSGPSGTVAWLVSAEIPR</sequence>
<dbReference type="Gene3D" id="3.10.290.10">
    <property type="entry name" value="RNA-binding S4 domain"/>
    <property type="match status" value="1"/>
</dbReference>
<dbReference type="WBParaSite" id="nRc.2.0.1.t02119-RA">
    <property type="protein sequence ID" value="nRc.2.0.1.t02119-RA"/>
    <property type="gene ID" value="nRc.2.0.1.g02119"/>
</dbReference>
<feature type="domain" description="RNA-binding S4" evidence="3">
    <location>
        <begin position="274"/>
        <end position="337"/>
    </location>
</feature>
<evidence type="ECO:0000259" key="3">
    <source>
        <dbReference type="SMART" id="SM00363"/>
    </source>
</evidence>
<dbReference type="GO" id="GO:0005739">
    <property type="term" value="C:mitochondrion"/>
    <property type="evidence" value="ECO:0007669"/>
    <property type="project" value="TreeGrafter"/>
</dbReference>
<dbReference type="PANTHER" id="PTHR13633">
    <property type="entry name" value="MITOCHONDRIAL TRANSCRIPTION RESCUE FACTOR 1"/>
    <property type="match status" value="1"/>
</dbReference>
<dbReference type="Pfam" id="PF25818">
    <property type="entry name" value="MTRES1_C"/>
    <property type="match status" value="1"/>
</dbReference>
<evidence type="ECO:0000256" key="2">
    <source>
        <dbReference type="SAM" id="MobiDB-lite"/>
    </source>
</evidence>
<dbReference type="Pfam" id="PF21131">
    <property type="entry name" value="eEFSec_4th"/>
    <property type="match status" value="1"/>
</dbReference>
<dbReference type="InterPro" id="IPR002942">
    <property type="entry name" value="S4_RNA-bd"/>
</dbReference>
<dbReference type="Pfam" id="PF21208">
    <property type="entry name" value="euk_SelB_III"/>
    <property type="match status" value="1"/>
</dbReference>
<dbReference type="AlphaFoldDB" id="A0A915HKC6"/>
<dbReference type="InterPro" id="IPR057896">
    <property type="entry name" value="MTRES1_C"/>
</dbReference>
<dbReference type="InterPro" id="IPR036986">
    <property type="entry name" value="S4_RNA-bd_sf"/>
</dbReference>
<reference evidence="5" key="1">
    <citation type="submission" date="2022-11" db="UniProtKB">
        <authorList>
            <consortium name="WormBaseParasite"/>
        </authorList>
    </citation>
    <scope>IDENTIFICATION</scope>
</reference>
<organism evidence="4 5">
    <name type="scientific">Romanomermis culicivorax</name>
    <name type="common">Nematode worm</name>
    <dbReference type="NCBI Taxonomy" id="13658"/>
    <lineage>
        <taxon>Eukaryota</taxon>
        <taxon>Metazoa</taxon>
        <taxon>Ecdysozoa</taxon>
        <taxon>Nematoda</taxon>
        <taxon>Enoplea</taxon>
        <taxon>Dorylaimia</taxon>
        <taxon>Mermithida</taxon>
        <taxon>Mermithoidea</taxon>
        <taxon>Mermithidae</taxon>
        <taxon>Romanomermis</taxon>
    </lineage>
</organism>
<evidence type="ECO:0000313" key="5">
    <source>
        <dbReference type="WBParaSite" id="nRc.2.0.1.t02119-RA"/>
    </source>
</evidence>
<evidence type="ECO:0000256" key="1">
    <source>
        <dbReference type="PROSITE-ProRule" id="PRU00182"/>
    </source>
</evidence>
<protein>
    <submittedName>
        <fullName evidence="5">RNA-binding S4 domain-containing protein</fullName>
    </submittedName>
</protein>
<evidence type="ECO:0000313" key="4">
    <source>
        <dbReference type="Proteomes" id="UP000887565"/>
    </source>
</evidence>